<feature type="region of interest" description="Disordered" evidence="9">
    <location>
        <begin position="480"/>
        <end position="509"/>
    </location>
</feature>
<evidence type="ECO:0000256" key="7">
    <source>
        <dbReference type="ARBA" id="ARBA00044345"/>
    </source>
</evidence>
<dbReference type="Pfam" id="PF02020">
    <property type="entry name" value="W2"/>
    <property type="match status" value="1"/>
</dbReference>
<evidence type="ECO:0000256" key="9">
    <source>
        <dbReference type="SAM" id="MobiDB-lite"/>
    </source>
</evidence>
<dbReference type="FunFam" id="3.90.550.10:FF:000100">
    <property type="entry name" value="translation initiation factor eIF-2B subunit epsilon"/>
    <property type="match status" value="1"/>
</dbReference>
<dbReference type="Gene3D" id="2.160.10.10">
    <property type="entry name" value="Hexapeptide repeat proteins"/>
    <property type="match status" value="1"/>
</dbReference>
<dbReference type="FunFam" id="1.25.40.180:FF:000022">
    <property type="entry name" value="Translation initiation factor eIF-2B epsilon subunit"/>
    <property type="match status" value="1"/>
</dbReference>
<evidence type="ECO:0000256" key="5">
    <source>
        <dbReference type="ARBA" id="ARBA00022917"/>
    </source>
</evidence>
<dbReference type="PANTHER" id="PTHR45887">
    <property type="entry name" value="TRANSLATION INITIATION FACTOR EIF-2B SUBUNIT EPSILON"/>
    <property type="match status" value="1"/>
</dbReference>
<dbReference type="SUPFAM" id="SSF51161">
    <property type="entry name" value="Trimeric LpxA-like enzymes"/>
    <property type="match status" value="1"/>
</dbReference>
<dbReference type="CDD" id="cd05787">
    <property type="entry name" value="LbH_eIF2B_epsilon"/>
    <property type="match status" value="1"/>
</dbReference>
<dbReference type="InterPro" id="IPR056764">
    <property type="entry name" value="LbH_EIF2B3/5"/>
</dbReference>
<dbReference type="SMART" id="SM00515">
    <property type="entry name" value="eIF5C"/>
    <property type="match status" value="1"/>
</dbReference>
<feature type="domain" description="W2" evidence="10">
    <location>
        <begin position="507"/>
        <end position="686"/>
    </location>
</feature>
<dbReference type="InterPro" id="IPR005835">
    <property type="entry name" value="NTP_transferase_dom"/>
</dbReference>
<evidence type="ECO:0000256" key="1">
    <source>
        <dbReference type="ARBA" id="ARBA00004514"/>
    </source>
</evidence>
<dbReference type="PROSITE" id="PS51363">
    <property type="entry name" value="W2"/>
    <property type="match status" value="1"/>
</dbReference>
<comment type="subcellular location">
    <subcellularLocation>
        <location evidence="1">Cytoplasm</location>
        <location evidence="1">Cytosol</location>
    </subcellularLocation>
</comment>
<dbReference type="InterPro" id="IPR003307">
    <property type="entry name" value="W2_domain"/>
</dbReference>
<dbReference type="InterPro" id="IPR029044">
    <property type="entry name" value="Nucleotide-diphossugar_trans"/>
</dbReference>
<dbReference type="Pfam" id="PF00483">
    <property type="entry name" value="NTP_transferase"/>
    <property type="match status" value="1"/>
</dbReference>
<protein>
    <recommendedName>
        <fullName evidence="6">Translation initiation factor eIF2B subunit epsilon</fullName>
    </recommendedName>
    <alternativeName>
        <fullName evidence="7">eIF2B GDP-GTP exchange factor subunit epsilon</fullName>
    </alternativeName>
</protein>
<dbReference type="Ensembl" id="ENSCCRT00015120358.1">
    <property type="protein sequence ID" value="ENSCCRP00015116664.1"/>
    <property type="gene ID" value="ENSCCRG00015046059.1"/>
</dbReference>
<dbReference type="SUPFAM" id="SSF53448">
    <property type="entry name" value="Nucleotide-diphospho-sugar transferases"/>
    <property type="match status" value="1"/>
</dbReference>
<dbReference type="AlphaFoldDB" id="A0A8C2B8A7"/>
<dbReference type="Gene3D" id="3.90.550.10">
    <property type="entry name" value="Spore Coat Polysaccharide Biosynthesis Protein SpsA, Chain A"/>
    <property type="match status" value="1"/>
</dbReference>
<dbReference type="GO" id="GO:0005851">
    <property type="term" value="C:eukaryotic translation initiation factor 2B complex"/>
    <property type="evidence" value="ECO:0007669"/>
    <property type="project" value="TreeGrafter"/>
</dbReference>
<comment type="similarity">
    <text evidence="2">Belongs to the eIF-2B gamma/epsilon subunits family.</text>
</comment>
<evidence type="ECO:0000259" key="10">
    <source>
        <dbReference type="PROSITE" id="PS51363"/>
    </source>
</evidence>
<feature type="compositionally biased region" description="Acidic residues" evidence="9">
    <location>
        <begin position="436"/>
        <end position="451"/>
    </location>
</feature>
<name>A0A8C2B8A7_CYPCA</name>
<keyword evidence="5" id="KW-0648">Protein biosynthesis</keyword>
<dbReference type="InterPro" id="IPR051956">
    <property type="entry name" value="eIF2B_epsilon"/>
</dbReference>
<dbReference type="InterPro" id="IPR035543">
    <property type="entry name" value="eIF-2B_epsilon_N"/>
</dbReference>
<dbReference type="InterPro" id="IPR011004">
    <property type="entry name" value="Trimer_LpxA-like_sf"/>
</dbReference>
<keyword evidence="3" id="KW-0963">Cytoplasm</keyword>
<evidence type="ECO:0000256" key="6">
    <source>
        <dbReference type="ARBA" id="ARBA00044144"/>
    </source>
</evidence>
<dbReference type="CDD" id="cd11558">
    <property type="entry name" value="W2_eIF2B_epsilon"/>
    <property type="match status" value="1"/>
</dbReference>
<keyword evidence="4" id="KW-0396">Initiation factor</keyword>
<evidence type="ECO:0000256" key="8">
    <source>
        <dbReference type="ARBA" id="ARBA00046432"/>
    </source>
</evidence>
<dbReference type="PANTHER" id="PTHR45887:SF1">
    <property type="entry name" value="TRANSLATION INITIATION FACTOR EIF-2B SUBUNIT EPSILON"/>
    <property type="match status" value="1"/>
</dbReference>
<dbReference type="Proteomes" id="UP000694700">
    <property type="component" value="Unplaced"/>
</dbReference>
<organism evidence="11 12">
    <name type="scientific">Cyprinus carpio</name>
    <name type="common">Common carp</name>
    <dbReference type="NCBI Taxonomy" id="7962"/>
    <lineage>
        <taxon>Eukaryota</taxon>
        <taxon>Metazoa</taxon>
        <taxon>Chordata</taxon>
        <taxon>Craniata</taxon>
        <taxon>Vertebrata</taxon>
        <taxon>Euteleostomi</taxon>
        <taxon>Actinopterygii</taxon>
        <taxon>Neopterygii</taxon>
        <taxon>Teleostei</taxon>
        <taxon>Ostariophysi</taxon>
        <taxon>Cypriniformes</taxon>
        <taxon>Cyprinidae</taxon>
        <taxon>Cyprininae</taxon>
        <taxon>Cyprinus</taxon>
    </lineage>
</organism>
<accession>A0A8C2B8A7</accession>
<evidence type="ECO:0000256" key="3">
    <source>
        <dbReference type="ARBA" id="ARBA00022490"/>
    </source>
</evidence>
<dbReference type="GO" id="GO:0003743">
    <property type="term" value="F:translation initiation factor activity"/>
    <property type="evidence" value="ECO:0007669"/>
    <property type="project" value="UniProtKB-KW"/>
</dbReference>
<reference evidence="11" key="1">
    <citation type="submission" date="2025-08" db="UniProtKB">
        <authorList>
            <consortium name="Ensembl"/>
        </authorList>
    </citation>
    <scope>IDENTIFICATION</scope>
</reference>
<dbReference type="InterPro" id="IPR044123">
    <property type="entry name" value="W2_eIF2B_epsilon"/>
</dbReference>
<dbReference type="SUPFAM" id="SSF48371">
    <property type="entry name" value="ARM repeat"/>
    <property type="match status" value="1"/>
</dbReference>
<dbReference type="GO" id="GO:0031369">
    <property type="term" value="F:translation initiation factor binding"/>
    <property type="evidence" value="ECO:0007669"/>
    <property type="project" value="InterPro"/>
</dbReference>
<evidence type="ECO:0000256" key="2">
    <source>
        <dbReference type="ARBA" id="ARBA00007878"/>
    </source>
</evidence>
<comment type="subunit">
    <text evidence="8">Component of the translation initiation factor 2B (eIF2B) complex which is a heterodecamer of two sets of five different subunits: alpha, beta, gamma, delta and epsilon. Subunits alpha, beta and delta comprise a regulatory subcomplex and subunits epsilon and gamma comprise a catalytic subcomplex. Within the complex, the hexameric regulatory complex resides at the center, with the two heterodimeric catalytic subcomplexes bound on opposite sides.</text>
</comment>
<evidence type="ECO:0000256" key="4">
    <source>
        <dbReference type="ARBA" id="ARBA00022540"/>
    </source>
</evidence>
<evidence type="ECO:0000313" key="12">
    <source>
        <dbReference type="Proteomes" id="UP000694700"/>
    </source>
</evidence>
<dbReference type="InterPro" id="IPR016024">
    <property type="entry name" value="ARM-type_fold"/>
</dbReference>
<dbReference type="CDD" id="cd04197">
    <property type="entry name" value="eIF-2B_epsilon_N"/>
    <property type="match status" value="1"/>
</dbReference>
<evidence type="ECO:0000313" key="11">
    <source>
        <dbReference type="Ensembl" id="ENSCCRP00015116664.1"/>
    </source>
</evidence>
<dbReference type="Gene3D" id="1.25.40.180">
    <property type="match status" value="1"/>
</dbReference>
<proteinExistence type="inferred from homology"/>
<feature type="region of interest" description="Disordered" evidence="9">
    <location>
        <begin position="433"/>
        <end position="460"/>
    </location>
</feature>
<dbReference type="Pfam" id="PF25084">
    <property type="entry name" value="LbH_EIF2B"/>
    <property type="match status" value="1"/>
</dbReference>
<dbReference type="GO" id="GO:0005085">
    <property type="term" value="F:guanyl-nucleotide exchange factor activity"/>
    <property type="evidence" value="ECO:0007669"/>
    <property type="project" value="InterPro"/>
</dbReference>
<sequence>MAGKAGKQSRPRKAEKDEEEQPLQAVLVADSFNRRFFPISKDQPRALLPLANVSMIDYTLEFLTSTGVQETFVFCCWMSSKIKEHLQKSKWCRPTSPNVVHVITSDLYRSLGDVLRDVDAKALVRSDFLLVYGDVVSNIDVSQALQEHKQRRKMEKNVSVMTMIFKESPPGHKTRCEDDDIIVAMDGKSKRILHYQRAQALKKLHFPMNIFHSGSDEFEIRFDLLDCHISICSPQVAELFTDNFDYQTKNDFVRGLLVNEEILGNQIHMHVTRDGYGARVSNLLMYDTVSSDMIRRWIYPITPEANFADQEGQSCTHSRHNVYREPGVSLGHGSQMEENVLIGRNTVIGANCTISNTVIGANCVIGDNVTLDRAYIWNRVHIANDVKVKQSVICDNVEVKHGVVLNEQCVLAYNVVVGPDITLQEGTVLSMHHPDEEDDEDEDEFLSDDDVGYSKDKTKQKGSCSSYFIMCIDDDDMFPGLALNPDPESDSESEVSEGSHDLGSHPASPELDDVKVFQNEVHGTLQRGLDENISCDNLVLEINSLKYAYNISLKEVMQILIRVVLEFPFQQQGAQISTAQYSSHLLPVSLLKKWAPVFKNYVKRPQDQMDCLASMEEVFLERETHWAALVKVLMSVYQLEILEEEGIMRWFKQSSTTGKSQQLRRNQGLLKFIQWLEEAEESSEGDE</sequence>
<feature type="region of interest" description="Disordered" evidence="9">
    <location>
        <begin position="1"/>
        <end position="21"/>
    </location>
</feature>
<dbReference type="GO" id="GO:0005829">
    <property type="term" value="C:cytosol"/>
    <property type="evidence" value="ECO:0007669"/>
    <property type="project" value="UniProtKB-SubCell"/>
</dbReference>